<dbReference type="SMART" id="SM00342">
    <property type="entry name" value="HTH_ARAC"/>
    <property type="match status" value="1"/>
</dbReference>
<dbReference type="PANTHER" id="PTHR43280:SF32">
    <property type="entry name" value="TRANSCRIPTIONAL REGULATORY PROTEIN"/>
    <property type="match status" value="1"/>
</dbReference>
<feature type="domain" description="HTH araC/xylS-type" evidence="4">
    <location>
        <begin position="177"/>
        <end position="275"/>
    </location>
</feature>
<keyword evidence="7" id="KW-1185">Reference proteome</keyword>
<dbReference type="Gene3D" id="1.10.10.60">
    <property type="entry name" value="Homeodomain-like"/>
    <property type="match status" value="1"/>
</dbReference>
<sequence>MEKPPIRIFDEIFMSSKIQLEKLYQQDRPAILFVKKGSGKITIQINEIDINANSVVLSETKSVFQIHFLSDDFEARAIIYNNDFVEKLGLKLNKLKVFKHFKTHINKTAHLPIEEFNLIWAQLGLMAILLDHKIPLNYNDDVVEHLFSAFIYSISGFLLNQEKLESNRMSRQEEITFEFLKNVFENFRTEKTLQFYADEQQLTIRHLSSVVKGVTQKTANQIISEFVMNEAKILLSTSKEPVHEIATVLKFSDPYSFSHFFKKHEGMSPIHYRTQSDL</sequence>
<keyword evidence="1" id="KW-0805">Transcription regulation</keyword>
<accession>A0A3S4YQV6</accession>
<dbReference type="InterPro" id="IPR018060">
    <property type="entry name" value="HTH_AraC"/>
</dbReference>
<dbReference type="OrthoDB" id="632644at2"/>
<dbReference type="SUPFAM" id="SSF46689">
    <property type="entry name" value="Homeodomain-like"/>
    <property type="match status" value="1"/>
</dbReference>
<evidence type="ECO:0000313" key="6">
    <source>
        <dbReference type="EMBL" id="VEH97033.1"/>
    </source>
</evidence>
<dbReference type="AlphaFoldDB" id="A0A3S4YQV6"/>
<gene>
    <name evidence="5" type="ORF">HY04_14475</name>
    <name evidence="6" type="ORF">NCTC13489_00685</name>
</gene>
<reference evidence="5 7" key="1">
    <citation type="submission" date="2014-07" db="EMBL/GenBank/DDBJ databases">
        <authorList>
            <person name="Pisani N.G."/>
            <person name="Newman J.D."/>
        </authorList>
    </citation>
    <scope>NUCLEOTIDE SEQUENCE [LARGE SCALE GENOMIC DNA]</scope>
    <source>
        <strain evidence="5 7">LMG 24720</strain>
    </source>
</reference>
<evidence type="ECO:0000259" key="4">
    <source>
        <dbReference type="PROSITE" id="PS01124"/>
    </source>
</evidence>
<evidence type="ECO:0000313" key="5">
    <source>
        <dbReference type="EMBL" id="KEY19592.1"/>
    </source>
</evidence>
<dbReference type="Proteomes" id="UP000028349">
    <property type="component" value="Unassembled WGS sequence"/>
</dbReference>
<dbReference type="STRING" id="266748.HY04_14475"/>
<dbReference type="PANTHER" id="PTHR43280">
    <property type="entry name" value="ARAC-FAMILY TRANSCRIPTIONAL REGULATOR"/>
    <property type="match status" value="1"/>
</dbReference>
<dbReference type="GO" id="GO:0043565">
    <property type="term" value="F:sequence-specific DNA binding"/>
    <property type="evidence" value="ECO:0007669"/>
    <property type="project" value="InterPro"/>
</dbReference>
<reference evidence="6 8" key="2">
    <citation type="submission" date="2018-12" db="EMBL/GenBank/DDBJ databases">
        <authorList>
            <consortium name="Pathogen Informatics"/>
        </authorList>
    </citation>
    <scope>NUCLEOTIDE SEQUENCE [LARGE SCALE GENOMIC DNA]</scope>
    <source>
        <strain evidence="6 8">NCTC13489</strain>
    </source>
</reference>
<dbReference type="EMBL" id="JPEP01000002">
    <property type="protein sequence ID" value="KEY19592.1"/>
    <property type="molecule type" value="Genomic_DNA"/>
</dbReference>
<dbReference type="PROSITE" id="PS01124">
    <property type="entry name" value="HTH_ARAC_FAMILY_2"/>
    <property type="match status" value="1"/>
</dbReference>
<dbReference type="RefSeq" id="WP_034720845.1">
    <property type="nucleotide sequence ID" value="NZ_FOIX01000003.1"/>
</dbReference>
<name>A0A3S4YQV6_9FLAO</name>
<dbReference type="Pfam" id="PF12833">
    <property type="entry name" value="HTH_18"/>
    <property type="match status" value="1"/>
</dbReference>
<keyword evidence="2 6" id="KW-0238">DNA-binding</keyword>
<evidence type="ECO:0000256" key="1">
    <source>
        <dbReference type="ARBA" id="ARBA00023015"/>
    </source>
</evidence>
<dbReference type="Proteomes" id="UP000270036">
    <property type="component" value="Chromosome"/>
</dbReference>
<protein>
    <submittedName>
        <fullName evidence="6">DNA-binding transcriptional regulator AraC</fullName>
    </submittedName>
</protein>
<organism evidence="6 8">
    <name type="scientific">Kaistella antarctica</name>
    <dbReference type="NCBI Taxonomy" id="266748"/>
    <lineage>
        <taxon>Bacteria</taxon>
        <taxon>Pseudomonadati</taxon>
        <taxon>Bacteroidota</taxon>
        <taxon>Flavobacteriia</taxon>
        <taxon>Flavobacteriales</taxon>
        <taxon>Weeksellaceae</taxon>
        <taxon>Chryseobacterium group</taxon>
        <taxon>Kaistella</taxon>
    </lineage>
</organism>
<proteinExistence type="predicted"/>
<dbReference type="EMBL" id="LR134441">
    <property type="protein sequence ID" value="VEH97033.1"/>
    <property type="molecule type" value="Genomic_DNA"/>
</dbReference>
<dbReference type="KEGG" id="cant:NCTC13489_00685"/>
<dbReference type="InterPro" id="IPR009057">
    <property type="entry name" value="Homeodomain-like_sf"/>
</dbReference>
<keyword evidence="3" id="KW-0804">Transcription</keyword>
<evidence type="ECO:0000313" key="7">
    <source>
        <dbReference type="Proteomes" id="UP000028349"/>
    </source>
</evidence>
<dbReference type="GO" id="GO:0003700">
    <property type="term" value="F:DNA-binding transcription factor activity"/>
    <property type="evidence" value="ECO:0007669"/>
    <property type="project" value="InterPro"/>
</dbReference>
<evidence type="ECO:0000256" key="2">
    <source>
        <dbReference type="ARBA" id="ARBA00023125"/>
    </source>
</evidence>
<evidence type="ECO:0000313" key="8">
    <source>
        <dbReference type="Proteomes" id="UP000270036"/>
    </source>
</evidence>
<evidence type="ECO:0000256" key="3">
    <source>
        <dbReference type="ARBA" id="ARBA00023163"/>
    </source>
</evidence>